<sequence>MDIQFVLNPYCCIMYIVSYISKVEREMGTLSKLAQEEARDGNMDALSELRQLGTIYLNHREMSIMEGVYRVTGMNLI</sequence>
<dbReference type="PANTHER" id="PTHR47642:SF5">
    <property type="entry name" value="ATP-DEPENDENT DNA HELICASE"/>
    <property type="match status" value="1"/>
</dbReference>
<dbReference type="PANTHER" id="PTHR47642">
    <property type="entry name" value="ATP-DEPENDENT DNA HELICASE"/>
    <property type="match status" value="1"/>
</dbReference>
<keyword evidence="2" id="KW-1185">Reference proteome</keyword>
<accession>A0A9Q1BAA4</accession>
<dbReference type="Proteomes" id="UP001152320">
    <property type="component" value="Unassembled WGS sequence"/>
</dbReference>
<evidence type="ECO:0000313" key="2">
    <source>
        <dbReference type="Proteomes" id="UP001152320"/>
    </source>
</evidence>
<proteinExistence type="predicted"/>
<organism evidence="1 2">
    <name type="scientific">Holothuria leucospilota</name>
    <name type="common">Black long sea cucumber</name>
    <name type="synonym">Mertensiothuria leucospilota</name>
    <dbReference type="NCBI Taxonomy" id="206669"/>
    <lineage>
        <taxon>Eukaryota</taxon>
        <taxon>Metazoa</taxon>
        <taxon>Echinodermata</taxon>
        <taxon>Eleutherozoa</taxon>
        <taxon>Echinozoa</taxon>
        <taxon>Holothuroidea</taxon>
        <taxon>Aspidochirotacea</taxon>
        <taxon>Aspidochirotida</taxon>
        <taxon>Holothuriidae</taxon>
        <taxon>Holothuria</taxon>
    </lineage>
</organism>
<name>A0A9Q1BAA4_HOLLE</name>
<dbReference type="EMBL" id="JAIZAY010000035">
    <property type="protein sequence ID" value="KAJ8019325.1"/>
    <property type="molecule type" value="Genomic_DNA"/>
</dbReference>
<dbReference type="InterPro" id="IPR051055">
    <property type="entry name" value="PIF1_helicase"/>
</dbReference>
<reference evidence="1" key="1">
    <citation type="submission" date="2021-10" db="EMBL/GenBank/DDBJ databases">
        <title>Tropical sea cucumber genome reveals ecological adaptation and Cuvierian tubules defense mechanism.</title>
        <authorList>
            <person name="Chen T."/>
        </authorList>
    </citation>
    <scope>NUCLEOTIDE SEQUENCE</scope>
    <source>
        <strain evidence="1">Nanhai2018</strain>
        <tissue evidence="1">Muscle</tissue>
    </source>
</reference>
<dbReference type="OrthoDB" id="6141723at2759"/>
<comment type="caution">
    <text evidence="1">The sequence shown here is derived from an EMBL/GenBank/DDBJ whole genome shotgun (WGS) entry which is preliminary data.</text>
</comment>
<protein>
    <submittedName>
        <fullName evidence="1">Uncharacterized protein</fullName>
    </submittedName>
</protein>
<evidence type="ECO:0000313" key="1">
    <source>
        <dbReference type="EMBL" id="KAJ8019325.1"/>
    </source>
</evidence>
<dbReference type="AlphaFoldDB" id="A0A9Q1BAA4"/>
<gene>
    <name evidence="1" type="ORF">HOLleu_42142</name>
</gene>